<evidence type="ECO:0000313" key="2">
    <source>
        <dbReference type="Proteomes" id="UP000262917"/>
    </source>
</evidence>
<protein>
    <submittedName>
        <fullName evidence="1">DUF3426 domain-containing protein</fullName>
    </submittedName>
</protein>
<dbReference type="Proteomes" id="UP000262917">
    <property type="component" value="Unassembled WGS sequence"/>
</dbReference>
<evidence type="ECO:0000313" key="1">
    <source>
        <dbReference type="EMBL" id="RFP61905.1"/>
    </source>
</evidence>
<organism evidence="1 2">
    <name type="scientific">Cognatiluteimonas weifangensis</name>
    <dbReference type="NCBI Taxonomy" id="2303539"/>
    <lineage>
        <taxon>Bacteria</taxon>
        <taxon>Pseudomonadati</taxon>
        <taxon>Pseudomonadota</taxon>
        <taxon>Gammaproteobacteria</taxon>
        <taxon>Lysobacterales</taxon>
        <taxon>Lysobacteraceae</taxon>
        <taxon>Cognatiluteimonas</taxon>
    </lineage>
</organism>
<reference evidence="1 2" key="1">
    <citation type="submission" date="2018-08" db="EMBL/GenBank/DDBJ databases">
        <title>Lysobacter weifangensis sp. nov., a new member of the family 'Xanthomonadaceae', isolated from soil in a farmland.</title>
        <authorList>
            <person name="Zhao H."/>
        </authorList>
    </citation>
    <scope>NUCLEOTIDE SEQUENCE [LARGE SCALE GENOMIC DNA]</scope>
    <source>
        <strain evidence="1 2">WF-2</strain>
    </source>
</reference>
<dbReference type="InterPro" id="IPR021834">
    <property type="entry name" value="DUF3426"/>
</dbReference>
<comment type="caution">
    <text evidence="1">The sequence shown here is derived from an EMBL/GenBank/DDBJ whole genome shotgun (WGS) entry which is preliminary data.</text>
</comment>
<proteinExistence type="predicted"/>
<gene>
    <name evidence="1" type="ORF">D0Y53_02265</name>
</gene>
<name>A0A372DQS2_9GAMM</name>
<sequence length="264" mass="27716">MDAPATSVPAAPSPAADAVAAVVDAPAVDANDVDAPPVADTVDAVVDTPSVDADVVDAADADAVGAVVAATPPASTSTATPALPRMRRARAHRPAPSFARVPVAGTARPPHRHWRQPAAIAALLLVLLLQLLLADRARLAADARWRPLVATLCGALHCSVPAWREPAAFTLLHRDVRPHPTRPGVLQVSATFRNDARWPQPWPALLLTLADVDGRNAGARAFLPREYLDAAPPTPLLARGQSATVAMDILEPAPRIVAFTFDFR</sequence>
<dbReference type="Pfam" id="PF11906">
    <property type="entry name" value="DUF3426"/>
    <property type="match status" value="1"/>
</dbReference>
<accession>A0A372DQS2</accession>
<dbReference type="AlphaFoldDB" id="A0A372DQS2"/>
<keyword evidence="2" id="KW-1185">Reference proteome</keyword>
<dbReference type="EMBL" id="QVPD01000002">
    <property type="protein sequence ID" value="RFP61905.1"/>
    <property type="molecule type" value="Genomic_DNA"/>
</dbReference>